<name>A0A0C9N7W0_SPHPI</name>
<dbReference type="GeneID" id="78526635"/>
<proteinExistence type="predicted"/>
<accession>A0A0C9N7W0</accession>
<dbReference type="AlphaFoldDB" id="A0A0C9N7W0"/>
<reference evidence="1 2" key="1">
    <citation type="submission" date="2014-08" db="EMBL/GenBank/DDBJ databases">
        <title>Whole genome shotgun sequence of Sphingomonas paucimobilis NBRC 13935.</title>
        <authorList>
            <person name="Hosoyama A."/>
            <person name="Hashimoto M."/>
            <person name="Hosoyama Y."/>
            <person name="Noguchi M."/>
            <person name="Uohara A."/>
            <person name="Ohji S."/>
            <person name="Katano-Makiyama Y."/>
            <person name="Ichikawa N."/>
            <person name="Kimura A."/>
            <person name="Yamazoe A."/>
            <person name="Fujita N."/>
        </authorList>
    </citation>
    <scope>NUCLEOTIDE SEQUENCE [LARGE SCALE GENOMIC DNA]</scope>
    <source>
        <strain evidence="1 2">NBRC 13935</strain>
    </source>
</reference>
<dbReference type="Proteomes" id="UP000032025">
    <property type="component" value="Unassembled WGS sequence"/>
</dbReference>
<evidence type="ECO:0000313" key="2">
    <source>
        <dbReference type="Proteomes" id="UP000032025"/>
    </source>
</evidence>
<organism evidence="1 2">
    <name type="scientific">Sphingomonas paucimobilis NBRC 13935</name>
    <dbReference type="NCBI Taxonomy" id="1219050"/>
    <lineage>
        <taxon>Bacteria</taxon>
        <taxon>Pseudomonadati</taxon>
        <taxon>Pseudomonadota</taxon>
        <taxon>Alphaproteobacteria</taxon>
        <taxon>Sphingomonadales</taxon>
        <taxon>Sphingomonadaceae</taxon>
        <taxon>Sphingomonas</taxon>
    </lineage>
</organism>
<protein>
    <submittedName>
        <fullName evidence="1">DNA, contig: SP604</fullName>
    </submittedName>
</protein>
<comment type="caution">
    <text evidence="1">The sequence shown here is derived from an EMBL/GenBank/DDBJ whole genome shotgun (WGS) entry which is preliminary data.</text>
</comment>
<evidence type="ECO:0000313" key="1">
    <source>
        <dbReference type="EMBL" id="GAN12192.1"/>
    </source>
</evidence>
<dbReference type="RefSeq" id="WP_007406619.1">
    <property type="nucleotide sequence ID" value="NZ_BBJS01000004.1"/>
</dbReference>
<dbReference type="EMBL" id="BBJS01000004">
    <property type="protein sequence ID" value="GAN12192.1"/>
    <property type="molecule type" value="Genomic_DNA"/>
</dbReference>
<gene>
    <name evidence="1" type="ORF">SP6_04_01160</name>
</gene>
<keyword evidence="2" id="KW-1185">Reference proteome</keyword>
<sequence>MSGLAAFLLLTAQAAAEPVDLSPAQLSRGLEDWDGRVVRIRGWLECGTWGCDLRSRRMQGGGSSASVSIGDNAGLTPSLADAAGHEVVIEGRATAECRREVCTDHGPELMPTRIVRIFGAPRAAVKDR</sequence>